<dbReference type="PANTHER" id="PTHR17490">
    <property type="entry name" value="SUA5"/>
    <property type="match status" value="1"/>
</dbReference>
<evidence type="ECO:0000256" key="10">
    <source>
        <dbReference type="ARBA" id="ARBA00022840"/>
    </source>
</evidence>
<dbReference type="InterPro" id="IPR006070">
    <property type="entry name" value="Sua5-like_dom"/>
</dbReference>
<dbReference type="Gene3D" id="3.90.870.10">
    <property type="entry name" value="DHBP synthase"/>
    <property type="match status" value="1"/>
</dbReference>
<feature type="binding site" evidence="14">
    <location>
        <position position="47"/>
    </location>
    <ligand>
        <name>ATP</name>
        <dbReference type="ChEBI" id="CHEBI:30616"/>
    </ligand>
</feature>
<dbReference type="NCBIfam" id="TIGR00057">
    <property type="entry name" value="L-threonylcarbamoyladenylate synthase"/>
    <property type="match status" value="1"/>
</dbReference>
<evidence type="ECO:0000256" key="8">
    <source>
        <dbReference type="ARBA" id="ARBA00022695"/>
    </source>
</evidence>
<dbReference type="GO" id="GO:0000049">
    <property type="term" value="F:tRNA binding"/>
    <property type="evidence" value="ECO:0007669"/>
    <property type="project" value="TreeGrafter"/>
</dbReference>
<feature type="binding site" evidence="14">
    <location>
        <position position="102"/>
    </location>
    <ligand>
        <name>ATP</name>
        <dbReference type="ChEBI" id="CHEBI:30616"/>
    </ligand>
</feature>
<dbReference type="GO" id="GO:0006450">
    <property type="term" value="P:regulation of translational fidelity"/>
    <property type="evidence" value="ECO:0007669"/>
    <property type="project" value="TreeGrafter"/>
</dbReference>
<dbReference type="PIRSF" id="PIRSF004930">
    <property type="entry name" value="Tln_factor_SUA5"/>
    <property type="match status" value="1"/>
</dbReference>
<comment type="caution">
    <text evidence="16">The sequence shown here is derived from an EMBL/GenBank/DDBJ whole genome shotgun (WGS) entry which is preliminary data.</text>
</comment>
<evidence type="ECO:0000256" key="7">
    <source>
        <dbReference type="ARBA" id="ARBA00022694"/>
    </source>
</evidence>
<evidence type="ECO:0000256" key="13">
    <source>
        <dbReference type="PIRNR" id="PIRNR004930"/>
    </source>
</evidence>
<keyword evidence="5 13" id="KW-0963">Cytoplasm</keyword>
<dbReference type="GO" id="GO:0003725">
    <property type="term" value="F:double-stranded RNA binding"/>
    <property type="evidence" value="ECO:0007669"/>
    <property type="project" value="UniProtKB-UniRule"/>
</dbReference>
<keyword evidence="9 13" id="KW-0547">Nucleotide-binding</keyword>
<dbReference type="Pfam" id="PF01300">
    <property type="entry name" value="Sua5_yciO_yrdC"/>
    <property type="match status" value="1"/>
</dbReference>
<dbReference type="AlphaFoldDB" id="A0A6I4VMP9"/>
<feature type="binding site" evidence="14">
    <location>
        <position position="20"/>
    </location>
    <ligand>
        <name>L-threonine</name>
        <dbReference type="ChEBI" id="CHEBI:57926"/>
    </ligand>
</feature>
<dbReference type="Proteomes" id="UP000430692">
    <property type="component" value="Unassembled WGS sequence"/>
</dbReference>
<dbReference type="GO" id="GO:0061710">
    <property type="term" value="F:L-threonylcarbamoyladenylate synthase"/>
    <property type="evidence" value="ECO:0007669"/>
    <property type="project" value="UniProtKB-EC"/>
</dbReference>
<evidence type="ECO:0000259" key="15">
    <source>
        <dbReference type="PROSITE" id="PS51163"/>
    </source>
</evidence>
<dbReference type="InterPro" id="IPR038385">
    <property type="entry name" value="Sua5/YwlC_C"/>
</dbReference>
<evidence type="ECO:0000256" key="3">
    <source>
        <dbReference type="ARBA" id="ARBA00012584"/>
    </source>
</evidence>
<evidence type="ECO:0000256" key="11">
    <source>
        <dbReference type="ARBA" id="ARBA00029774"/>
    </source>
</evidence>
<comment type="function">
    <text evidence="13">Required for the formation of a threonylcarbamoyl group on adenosine at position 37 (t(6)A37) in tRNAs that read codons beginning with adenine.</text>
</comment>
<evidence type="ECO:0000256" key="1">
    <source>
        <dbReference type="ARBA" id="ARBA00004496"/>
    </source>
</evidence>
<dbReference type="EC" id="2.7.7.87" evidence="3 13"/>
<dbReference type="GO" id="GO:0008033">
    <property type="term" value="P:tRNA processing"/>
    <property type="evidence" value="ECO:0007669"/>
    <property type="project" value="UniProtKB-KW"/>
</dbReference>
<feature type="binding site" evidence="14">
    <location>
        <position position="180"/>
    </location>
    <ligand>
        <name>ATP</name>
        <dbReference type="ChEBI" id="CHEBI:30616"/>
    </ligand>
</feature>
<proteinExistence type="inferred from homology"/>
<dbReference type="Pfam" id="PF03481">
    <property type="entry name" value="Sua5_C"/>
    <property type="match status" value="1"/>
</dbReference>
<dbReference type="FunFam" id="3.90.870.10:FF:000009">
    <property type="entry name" value="Threonylcarbamoyl-AMP synthase, putative"/>
    <property type="match status" value="1"/>
</dbReference>
<keyword evidence="8 13" id="KW-0548">Nucleotidyltransferase</keyword>
<keyword evidence="7 13" id="KW-0819">tRNA processing</keyword>
<feature type="binding site" evidence="14">
    <location>
        <position position="43"/>
    </location>
    <ligand>
        <name>ATP</name>
        <dbReference type="ChEBI" id="CHEBI:30616"/>
    </ligand>
</feature>
<evidence type="ECO:0000256" key="9">
    <source>
        <dbReference type="ARBA" id="ARBA00022741"/>
    </source>
</evidence>
<evidence type="ECO:0000313" key="16">
    <source>
        <dbReference type="EMBL" id="MXQ52939.1"/>
    </source>
</evidence>
<reference evidence="16 17" key="1">
    <citation type="submission" date="2019-12" db="EMBL/GenBank/DDBJ databases">
        <title>Whole-genome analyses of novel actinobacteria.</title>
        <authorList>
            <person name="Sahin N."/>
            <person name="Saygin H."/>
        </authorList>
    </citation>
    <scope>NUCLEOTIDE SEQUENCE [LARGE SCALE GENOMIC DNA]</scope>
    <source>
        <strain evidence="16 17">KC615</strain>
    </source>
</reference>
<gene>
    <name evidence="16" type="ORF">GSM42_04155</name>
</gene>
<keyword evidence="6 13" id="KW-0808">Transferase</keyword>
<feature type="binding site" evidence="14">
    <location>
        <position position="126"/>
    </location>
    <ligand>
        <name>L-threonine</name>
        <dbReference type="ChEBI" id="CHEBI:57926"/>
    </ligand>
</feature>
<comment type="subcellular location">
    <subcellularLocation>
        <location evidence="1 13">Cytoplasm</location>
    </subcellularLocation>
</comment>
<dbReference type="GO" id="GO:0005524">
    <property type="term" value="F:ATP binding"/>
    <property type="evidence" value="ECO:0007669"/>
    <property type="project" value="UniProtKB-UniRule"/>
</dbReference>
<dbReference type="Gene3D" id="3.40.50.11030">
    <property type="entry name" value="Threonylcarbamoyl-AMP synthase, C-terminal domain"/>
    <property type="match status" value="1"/>
</dbReference>
<evidence type="ECO:0000313" key="17">
    <source>
        <dbReference type="Proteomes" id="UP000430692"/>
    </source>
</evidence>
<dbReference type="PROSITE" id="PS51163">
    <property type="entry name" value="YRDC"/>
    <property type="match status" value="1"/>
</dbReference>
<name>A0A6I4VMP9_9BACL</name>
<feature type="binding site" evidence="14">
    <location>
        <position position="52"/>
    </location>
    <ligand>
        <name>L-threonine</name>
        <dbReference type="ChEBI" id="CHEBI:57926"/>
    </ligand>
</feature>
<evidence type="ECO:0000256" key="14">
    <source>
        <dbReference type="PIRSR" id="PIRSR004930-1"/>
    </source>
</evidence>
<evidence type="ECO:0000256" key="5">
    <source>
        <dbReference type="ARBA" id="ARBA00022490"/>
    </source>
</evidence>
<accession>A0A6I4VMP9</accession>
<comment type="catalytic activity">
    <reaction evidence="12 13">
        <text>L-threonine + hydrogencarbonate + ATP = L-threonylcarbamoyladenylate + diphosphate + H2O</text>
        <dbReference type="Rhea" id="RHEA:36407"/>
        <dbReference type="ChEBI" id="CHEBI:15377"/>
        <dbReference type="ChEBI" id="CHEBI:17544"/>
        <dbReference type="ChEBI" id="CHEBI:30616"/>
        <dbReference type="ChEBI" id="CHEBI:33019"/>
        <dbReference type="ChEBI" id="CHEBI:57926"/>
        <dbReference type="ChEBI" id="CHEBI:73682"/>
        <dbReference type="EC" id="2.7.7.87"/>
    </reaction>
</comment>
<dbReference type="InterPro" id="IPR010923">
    <property type="entry name" value="T(6)A37_SUA5"/>
</dbReference>
<feature type="domain" description="YrdC-like" evidence="15">
    <location>
        <begin position="1"/>
        <end position="184"/>
    </location>
</feature>
<organism evidence="16 17">
    <name type="scientific">Shimazuella alba</name>
    <dbReference type="NCBI Taxonomy" id="2690964"/>
    <lineage>
        <taxon>Bacteria</taxon>
        <taxon>Bacillati</taxon>
        <taxon>Bacillota</taxon>
        <taxon>Bacilli</taxon>
        <taxon>Bacillales</taxon>
        <taxon>Thermoactinomycetaceae</taxon>
        <taxon>Shimazuella</taxon>
    </lineage>
</organism>
<keyword evidence="10 13" id="KW-0067">ATP-binding</keyword>
<dbReference type="InterPro" id="IPR017945">
    <property type="entry name" value="DHBP_synth_RibB-like_a/b_dom"/>
</dbReference>
<evidence type="ECO:0000256" key="6">
    <source>
        <dbReference type="ARBA" id="ARBA00022679"/>
    </source>
</evidence>
<comment type="similarity">
    <text evidence="2 13">Belongs to the SUA5 family.</text>
</comment>
<dbReference type="EMBL" id="WUUL01000002">
    <property type="protein sequence ID" value="MXQ52939.1"/>
    <property type="molecule type" value="Genomic_DNA"/>
</dbReference>
<protein>
    <recommendedName>
        <fullName evidence="4 13">Threonylcarbamoyl-AMP synthase</fullName>
        <shortName evidence="13">TC-AMP synthase</shortName>
        <ecNumber evidence="3 13">2.7.7.87</ecNumber>
    </recommendedName>
    <alternativeName>
        <fullName evidence="11 13">L-threonylcarbamoyladenylate synthase</fullName>
    </alternativeName>
</protein>
<feature type="binding site" evidence="14">
    <location>
        <position position="216"/>
    </location>
    <ligand>
        <name>ATP</name>
        <dbReference type="ChEBI" id="CHEBI:30616"/>
    </ligand>
</feature>
<evidence type="ECO:0000256" key="4">
    <source>
        <dbReference type="ARBA" id="ARBA00015492"/>
    </source>
</evidence>
<dbReference type="InterPro" id="IPR005145">
    <property type="entry name" value="Sua5_C"/>
</dbReference>
<dbReference type="PANTHER" id="PTHR17490:SF16">
    <property type="entry name" value="THREONYLCARBAMOYL-AMP SYNTHASE"/>
    <property type="match status" value="1"/>
</dbReference>
<dbReference type="InterPro" id="IPR050156">
    <property type="entry name" value="TC-AMP_synthase_SUA5"/>
</dbReference>
<feature type="binding site" evidence="14">
    <location>
        <position position="106"/>
    </location>
    <ligand>
        <name>L-threonine</name>
        <dbReference type="ChEBI" id="CHEBI:57926"/>
    </ligand>
</feature>
<dbReference type="GO" id="GO:0005737">
    <property type="term" value="C:cytoplasm"/>
    <property type="evidence" value="ECO:0007669"/>
    <property type="project" value="UniProtKB-SubCell"/>
</dbReference>
<sequence length="324" mass="34790">MRKAAHLLQTGGLVVFPTETVYGLGADATNKTAVGNIFQAKGRPSDNPLIVHLSKIDQIKKWISEIPPLAEQLIKHFSPGPITYVMNHQGGFASNVTAGLSTVGIRIPEHPLALALLELADVPVAAPSANRSGRPSPTTANHVAEDLFGRVDMILDGGSSSVGVESTVVDVTGEIPLLLRPGGVTLEQLEAVVGGVLMDAGLTEKPRSPGMKYRHYAPKGEMWLVTGDGMVEKIQLISREKVAKGYRVGVLTTSENKGMYKGITTIACGSRMKPSSVAHGLYDALRKFDEMEVDFILSETFPEHGLYLSVMNRLNKAAEGKKIR</sequence>
<dbReference type="RefSeq" id="WP_160800465.1">
    <property type="nucleotide sequence ID" value="NZ_WUUL01000002.1"/>
</dbReference>
<dbReference type="SUPFAM" id="SSF55821">
    <property type="entry name" value="YrdC/RibB"/>
    <property type="match status" value="1"/>
</dbReference>
<evidence type="ECO:0000256" key="2">
    <source>
        <dbReference type="ARBA" id="ARBA00007663"/>
    </source>
</evidence>
<keyword evidence="17" id="KW-1185">Reference proteome</keyword>
<evidence type="ECO:0000256" key="12">
    <source>
        <dbReference type="ARBA" id="ARBA00048366"/>
    </source>
</evidence>
<feature type="binding site" evidence="14">
    <location>
        <position position="128"/>
    </location>
    <ligand>
        <name>ATP</name>
        <dbReference type="ChEBI" id="CHEBI:30616"/>
    </ligand>
</feature>
<feature type="binding site" evidence="14">
    <location>
        <position position="136"/>
    </location>
    <ligand>
        <name>ATP</name>
        <dbReference type="ChEBI" id="CHEBI:30616"/>
    </ligand>
</feature>
<feature type="binding site" evidence="14">
    <location>
        <position position="166"/>
    </location>
    <ligand>
        <name>L-threonine</name>
        <dbReference type="ChEBI" id="CHEBI:57926"/>
    </ligand>
</feature>